<protein>
    <recommendedName>
        <fullName evidence="4">RteC protein</fullName>
    </recommendedName>
</protein>
<gene>
    <name evidence="2" type="ORF">AXE80_08230</name>
</gene>
<keyword evidence="3" id="KW-1185">Reference proteome</keyword>
<reference evidence="2 3" key="1">
    <citation type="submission" date="2016-02" db="EMBL/GenBank/DDBJ databases">
        <authorList>
            <person name="Wen L."/>
            <person name="He K."/>
            <person name="Yang H."/>
        </authorList>
    </citation>
    <scope>NUCLEOTIDE SEQUENCE [LARGE SCALE GENOMIC DNA]</scope>
    <source>
        <strain evidence="2 3">CZ1127</strain>
    </source>
</reference>
<evidence type="ECO:0000256" key="1">
    <source>
        <dbReference type="SAM" id="Coils"/>
    </source>
</evidence>
<dbReference type="EMBL" id="CP014224">
    <property type="protein sequence ID" value="ANW96266.1"/>
    <property type="molecule type" value="Genomic_DNA"/>
</dbReference>
<sequence>MFLNIFTCKNLNNSMKKILDLVKNYENTLKKIESKHLKKEEELKLKLKEAKHHLHQIRIYVRTLSFENTQEEITFFKKIKPSICGQIKFFKIQLSYKAEQPFVSIEKQKKYILKELRLLENKKKRNQSFYRYIKQEQTSLDDKYFVRGNEQLALFSQSDYADTDPEFTTSHDLLTCEVVTYELLSTYFKQELYCLSNFEAGCYNTIDNNSIAENFTWTASKTDLVELIYALKVTGAINGGDTQIKEITDVFGKLFNVNLGNYYKTFGEIKNRQENQTKFLSNLSSNLILKLEVDDF</sequence>
<dbReference type="RefSeq" id="WP_068826208.1">
    <property type="nucleotide sequence ID" value="NZ_CP014224.1"/>
</dbReference>
<dbReference type="InterPro" id="IPR018534">
    <property type="entry name" value="Tet_reg_excision_RteC"/>
</dbReference>
<accession>A0A1B1Y662</accession>
<evidence type="ECO:0008006" key="4">
    <source>
        <dbReference type="Google" id="ProtNLM"/>
    </source>
</evidence>
<keyword evidence="1" id="KW-0175">Coiled coil</keyword>
<dbReference type="AlphaFoldDB" id="A0A1B1Y662"/>
<name>A0A1B1Y662_9FLAO</name>
<feature type="coiled-coil region" evidence="1">
    <location>
        <begin position="8"/>
        <end position="49"/>
    </location>
</feature>
<proteinExistence type="predicted"/>
<organism evidence="2 3">
    <name type="scientific">Wenyingzhuangia fucanilytica</name>
    <dbReference type="NCBI Taxonomy" id="1790137"/>
    <lineage>
        <taxon>Bacteria</taxon>
        <taxon>Pseudomonadati</taxon>
        <taxon>Bacteroidota</taxon>
        <taxon>Flavobacteriia</taxon>
        <taxon>Flavobacteriales</taxon>
        <taxon>Flavobacteriaceae</taxon>
        <taxon>Wenyingzhuangia</taxon>
    </lineage>
</organism>
<evidence type="ECO:0000313" key="2">
    <source>
        <dbReference type="EMBL" id="ANW96266.1"/>
    </source>
</evidence>
<dbReference type="STRING" id="1790137.AXE80_08230"/>
<dbReference type="KEGG" id="wfu:AXE80_08230"/>
<dbReference type="Pfam" id="PF09357">
    <property type="entry name" value="RteC"/>
    <property type="match status" value="1"/>
</dbReference>
<evidence type="ECO:0000313" key="3">
    <source>
        <dbReference type="Proteomes" id="UP000092967"/>
    </source>
</evidence>
<dbReference type="Proteomes" id="UP000092967">
    <property type="component" value="Chromosome"/>
</dbReference>